<dbReference type="Pfam" id="PF17866">
    <property type="entry name" value="AAA_lid_6"/>
    <property type="match status" value="2"/>
</dbReference>
<dbReference type="InterPro" id="IPR012337">
    <property type="entry name" value="RNaseH-like_sf"/>
</dbReference>
<dbReference type="Proteomes" id="UP000076744">
    <property type="component" value="Unassembled WGS sequence"/>
</dbReference>
<feature type="domain" description="AAA+ ATPase" evidence="7">
    <location>
        <begin position="1984"/>
        <end position="2120"/>
    </location>
</feature>
<dbReference type="PANTHER" id="PTHR43392:SF2">
    <property type="entry name" value="AAA-TYPE ATPASE FAMILY PROTEIN _ ANKYRIN REPEAT FAMILY PROTEIN"/>
    <property type="match status" value="1"/>
</dbReference>
<feature type="compositionally biased region" description="Basic and acidic residues" evidence="6">
    <location>
        <begin position="2828"/>
        <end position="2837"/>
    </location>
</feature>
<organism evidence="8 9">
    <name type="scientific">Cordyceps fumosorosea (strain ARSEF 2679)</name>
    <name type="common">Isaria fumosorosea</name>
    <dbReference type="NCBI Taxonomy" id="1081104"/>
    <lineage>
        <taxon>Eukaryota</taxon>
        <taxon>Fungi</taxon>
        <taxon>Dikarya</taxon>
        <taxon>Ascomycota</taxon>
        <taxon>Pezizomycotina</taxon>
        <taxon>Sordariomycetes</taxon>
        <taxon>Hypocreomycetidae</taxon>
        <taxon>Hypocreales</taxon>
        <taxon>Cordycipitaceae</taxon>
        <taxon>Cordyceps</taxon>
    </lineage>
</organism>
<sequence length="2958" mass="333021">MVAAWQPPTAWNAIQKHYVAGSFAEKDAEAFAGLCFEIVTYPGPELAGMTRNIENAINTRPFTTSPGYKTRELGYRIHKVLQTRSSSNNLDDVDGPGGRHDNDFTDFRQISIYPSSDELSSTIPPFYRQAVEVSQSDPARRTARHLDNQFRLLREDMLAELRDDISIATGKRKGKRRSQILKQLVPVSIDTGDEVRARQCALQVSVGSGLEKLTKLPVAERKKFLTENRSFLPHQAFGAISSNYTIIGFAFAVRNIDDLVRDPPLLSLSFCSSETMEKALSNAVQSQSLEFILMDTPVFAYEPVLRRLQEITELPLDKPLLQMEDGNAEQRFEIPTKLQAEIQKIREHNPEGIQLKIAGRSYQIDAAQARALVTALQNPLAVIQGPPGTGKSFVGALAAKLLLQGSPGRILVLSYTNHALDQFLEDLLNIEIDERTITRLGSKSSAATAKLSFDLQARECQSGISRHGRLLYALKDELRSLRVDVENAFDKVAKRSPSLEEIIDYLELAHQGEESIHEIHWLTNILTSTRVNVNPRLELLHNQPIHGAAHFDGRYGWIDQSSSIARNGSSAAGDDTPHDALLLPRLALLDAGKIPLTSWTPSSDEEQRIFRVWKGFTLAERTKDTVSWIWDYGVEIQSEASRRWICMPCVRQKASSPQSYESRGTQNAEHHLWKSHGYWDPSGRRRTPLQTKEGRKAFASITDLMGLKRLEPNDQALANNLIRRFDQAEFQKLVVNWIVESQQSFRQVEHPRLRQIFEYLNPAVRIKDAHVTAKTIQSLAIQQFERHRDAVQHALRRSPGQIHIAFDGARTRNRHALYGVTAVFRDEDNQLRKLVLGIPELVERHSGENIAAEILDIIRSFGIEDKVGYFTLDNAANNDTAMREIAQELHFDPVRRRVRCVGHILNLVVKSLLFGKDVEAFEDTVAKGEALARAAHDTWMRRGPVGKAHNFAIWVHRSDVLTQLLRQIQQDSYAAADDAEVGKQRPVDVVIDNDTRWLSQYYMIKRLLRLQPFYEEFIAKAKRIFRDGRRGEVGRRFPPCLEESSFLTENDWAVLRTFDEILSDFHVVVQALQGDGQPRCRASGIRETFGSMTDVLEAFEFLLSKLEDAKSQIETHPEPEHFGINVNLGWMKLDKYYNTLRDTPVYYAAAALHPGLRWTYFDEIWGRHHPEWVEEAKQIVQQLWSNEYSNLQITVASTADGPALKKQKTVLSSFDRYRNRHRQSNAPTAGADEYARWQASMSELDRDVADPVEYWHLKRFEYPKLSRMALDVMTVPAMSAECERLFSAAGLMLFWRAFQIPREEDGFTITGRNGVAMQTGYLLDRWQSNKGPGNLSREVYADCREIWKYNKEQRLAWIRKWTEAIREEHIEALHGYIERFNDTQTKIDSLFNESRCSFIKTKRIIGCTTTAAAKYSSLIKAAKPDYILVEEAGEILEAHVLTALSTSTKGLILIGDHEQLRPKCKNYALSVEKGAGYDLNRSLFERLILAGQEHSTLHRQHRMHPDISQLVRFMTYPDLKDGAKTLDRPQIRGLRDRVTFVNHSKPESTANDLGDRLDANQTSSKENKFEAQMILKTVKFLAQQGYKTENIVILTPYLGQLRLLRDMLSRDNDPLLSDLDSHELIRAGLATTAAAKLGKTQIRLSTIDNYQGEESDIVVASLTRSNSNGDIGFMKSPQRLNVLLSRARNGIIIFGNMDTFLASRHAADCWQPFFHYMKEKCYLQDGLPVYCEQHTDRTATLSTPQDFDLKCPDGGCAEPCGAMMKCGVHKCHRRCHRVTDHGNLECGELVERTCQKQHAYKVRCGQAPTRCPECVREEEDIKRRAKRDLELEKMRLKRQEDYRRELLAIQDEMAHLKLQDECQREVEDQEQSLQREREALSELQETKKRKESIKKAQKEGENRSVGTKGQRPFQSTPGLKPTVNLEPGSARYEWECLKRDEGASNKTLDTLMEMVGLEAVKKAFLSIKTTVDTATRQGVSTENERFGSSFLGNPGTGKTTVARLYAKFLTTTGVIAGSRFEEVTGAKLANMGVTGCQKLLDDMLNAGGGVVFIDEAYQLSSGNSQGGSAVLDFLLAEVENQRSKICFVLAGYAKQMESFFAHNLGIPSRFPFEIKFEDYTDQELLKIMGSKIDAKYSGRMKAEEGLDGLYCRIATRRVGRARGKEGFGNARAVENLLSVIYRRQSDRLRVERREGSRPDDLLLTKKDFLGPEPTNALLKSKAWVKLQELIGLESVKESIKSLVDSVTVNYQRELDEEPIIEYSLNRVFLGNPGTGKTTIAKLYGQVLADLSLLTNGEVVVKNPSDFVGAVIGQSEKQTNGILAATVGKVLVIDEAYGLYGGGAASKGGGGFSDPYKVAVVDTIVANVHSTPGDDRCVLLLGYRDQMEEMFQNVNPGLSRRFPLSTAFTFEDFTQADVSKILDLKLKQQGFGVTQTARTVALDMMDRARSRPNFGNAGEVDILLNSAKARHQTRLMARETLRKTTLEALDFDEDHGRTENAETNVAQLFRDTIGCDRIVAMLQGYQQTARTTKNLGLDPKEHVPFNFIFRGPPGTGKTTTARKMGKVFYDAGFLASAKVHDCSASDLVGQYVGQTGPKVRQLLDKALGAVLLVDEAYRLREGQFAKEALDELVDCITKERYRKRLIVILAGYENDVNALLAVNPGLTSRFSEVLDFNSLPPADCFELLGKNFLKQKASIVKGGKGNMALDCLETPAAEFQTEVCRLLERLSKLPGWGNARDVETLARSMFQAAMKAGTSEVDGTITVTEAMVKAEVEAMAIERESRSRQTLHAPSKAKLLQMCLMKSSNVTPQVSLVSAQKTSQAVSKDNARDDRPPPADDPEPTKTTISPTNGARAAVRDAGVSDEVWGQLQRDAQAERQREAEYEKKQKLKVETRDDALRKRIIQELIKEEEERRKEAETRQKLKMQGRCPVGYEWIRQTGGWRCAGGSHFMSDGEV</sequence>
<dbReference type="CDD" id="cd00009">
    <property type="entry name" value="AAA"/>
    <property type="match status" value="1"/>
</dbReference>
<dbReference type="FunFam" id="3.40.50.300:FF:000216">
    <property type="entry name" value="Type VII secretion ATPase EccA"/>
    <property type="match status" value="3"/>
</dbReference>
<dbReference type="InterPro" id="IPR027417">
    <property type="entry name" value="P-loop_NTPase"/>
</dbReference>
<keyword evidence="3" id="KW-0347">Helicase</keyword>
<feature type="region of interest" description="Disordered" evidence="6">
    <location>
        <begin position="1868"/>
        <end position="1925"/>
    </location>
</feature>
<dbReference type="Pfam" id="PF13087">
    <property type="entry name" value="AAA_12"/>
    <property type="match status" value="1"/>
</dbReference>
<evidence type="ECO:0000256" key="1">
    <source>
        <dbReference type="ARBA" id="ARBA00010378"/>
    </source>
</evidence>
<feature type="domain" description="AAA+ ATPase" evidence="7">
    <location>
        <begin position="2263"/>
        <end position="2394"/>
    </location>
</feature>
<dbReference type="InterPro" id="IPR003959">
    <property type="entry name" value="ATPase_AAA_core"/>
</dbReference>
<dbReference type="SUPFAM" id="SSF52540">
    <property type="entry name" value="P-loop containing nucleoside triphosphate hydrolases"/>
    <property type="match status" value="5"/>
</dbReference>
<keyword evidence="9" id="KW-1185">Reference proteome</keyword>
<dbReference type="GeneID" id="30026175"/>
<dbReference type="PANTHER" id="PTHR43392">
    <property type="entry name" value="AAA-TYPE ATPASE FAMILY PROTEIN / ANKYRIN REPEAT FAMILY PROTEIN"/>
    <property type="match status" value="1"/>
</dbReference>
<dbReference type="InterPro" id="IPR041627">
    <property type="entry name" value="AAA_lid_6"/>
</dbReference>
<keyword evidence="2" id="KW-0547">Nucleotide-binding</keyword>
<dbReference type="InterPro" id="IPR008906">
    <property type="entry name" value="HATC_C_dom"/>
</dbReference>
<reference evidence="8 9" key="1">
    <citation type="journal article" date="2016" name="Genome Biol. Evol.">
        <title>Divergent and convergent evolution of fungal pathogenicity.</title>
        <authorList>
            <person name="Shang Y."/>
            <person name="Xiao G."/>
            <person name="Zheng P."/>
            <person name="Cen K."/>
            <person name="Zhan S."/>
            <person name="Wang C."/>
        </authorList>
    </citation>
    <scope>NUCLEOTIDE SEQUENCE [LARGE SCALE GENOMIC DNA]</scope>
    <source>
        <strain evidence="8 9">ARSEF 2679</strain>
    </source>
</reference>
<feature type="region of interest" description="Disordered" evidence="6">
    <location>
        <begin position="86"/>
        <end position="105"/>
    </location>
</feature>
<dbReference type="EMBL" id="AZHB01000090">
    <property type="protein sequence ID" value="OAA38651.1"/>
    <property type="molecule type" value="Genomic_DNA"/>
</dbReference>
<feature type="region of interest" description="Disordered" evidence="6">
    <location>
        <begin position="2813"/>
        <end position="2855"/>
    </location>
</feature>
<accession>A0A167A8D2</accession>
<dbReference type="RefSeq" id="XP_018699330.1">
    <property type="nucleotide sequence ID" value="XM_018853483.1"/>
</dbReference>
<dbReference type="InterPro" id="IPR050773">
    <property type="entry name" value="CbxX/CfxQ_RuBisCO_ESX"/>
</dbReference>
<keyword evidence="4" id="KW-0067">ATP-binding</keyword>
<dbReference type="GO" id="GO:0046983">
    <property type="term" value="F:protein dimerization activity"/>
    <property type="evidence" value="ECO:0007669"/>
    <property type="project" value="InterPro"/>
</dbReference>
<evidence type="ECO:0000313" key="8">
    <source>
        <dbReference type="EMBL" id="OAA38651.1"/>
    </source>
</evidence>
<dbReference type="FunFam" id="1.10.8.60:FF:000160">
    <property type="entry name" value="WGS project CABT00000000 data, contig 2.55"/>
    <property type="match status" value="1"/>
</dbReference>
<feature type="domain" description="AAA+ ATPase" evidence="7">
    <location>
        <begin position="2542"/>
        <end position="2680"/>
    </location>
</feature>
<dbReference type="InterPro" id="IPR003593">
    <property type="entry name" value="AAA+_ATPase"/>
</dbReference>
<dbReference type="CDD" id="cd18808">
    <property type="entry name" value="SF1_C_Upf1"/>
    <property type="match status" value="1"/>
</dbReference>
<dbReference type="InterPro" id="IPR000641">
    <property type="entry name" value="CbxX/CfxQ"/>
</dbReference>
<keyword evidence="3" id="KW-0378">Hydrolase</keyword>
<dbReference type="SUPFAM" id="SSF53098">
    <property type="entry name" value="Ribonuclease H-like"/>
    <property type="match status" value="1"/>
</dbReference>
<feature type="compositionally biased region" description="Polar residues" evidence="6">
    <location>
        <begin position="1904"/>
        <end position="1917"/>
    </location>
</feature>
<feature type="compositionally biased region" description="Basic and acidic residues" evidence="6">
    <location>
        <begin position="1873"/>
        <end position="1902"/>
    </location>
</feature>
<dbReference type="GO" id="GO:0004386">
    <property type="term" value="F:helicase activity"/>
    <property type="evidence" value="ECO:0007669"/>
    <property type="project" value="InterPro"/>
</dbReference>
<protein>
    <submittedName>
        <fullName evidence="8">Aaa family ATPase</fullName>
    </submittedName>
</protein>
<evidence type="ECO:0000259" key="7">
    <source>
        <dbReference type="SMART" id="SM00382"/>
    </source>
</evidence>
<feature type="coiled-coil region" evidence="5">
    <location>
        <begin position="2902"/>
        <end position="2930"/>
    </location>
</feature>
<evidence type="ECO:0000256" key="3">
    <source>
        <dbReference type="ARBA" id="ARBA00022806"/>
    </source>
</evidence>
<dbReference type="GO" id="GO:0005524">
    <property type="term" value="F:ATP binding"/>
    <property type="evidence" value="ECO:0007669"/>
    <property type="project" value="UniProtKB-KW"/>
</dbReference>
<name>A0A167A8D2_CORFA</name>
<dbReference type="FunFam" id="3.40.50.300:FF:001660">
    <property type="entry name" value="NF-X1 finger and helicase protein, putative"/>
    <property type="match status" value="1"/>
</dbReference>
<comment type="caution">
    <text evidence="8">The sequence shown here is derived from an EMBL/GenBank/DDBJ whole genome shotgun (WGS) entry which is preliminary data.</text>
</comment>
<dbReference type="STRING" id="1081104.A0A167A8D2"/>
<proteinExistence type="inferred from homology"/>
<feature type="compositionally biased region" description="Polar residues" evidence="6">
    <location>
        <begin position="2813"/>
        <end position="2826"/>
    </location>
</feature>
<dbReference type="Gene3D" id="3.40.50.300">
    <property type="entry name" value="P-loop containing nucleotide triphosphate hydrolases"/>
    <property type="match status" value="6"/>
</dbReference>
<dbReference type="InterPro" id="IPR047187">
    <property type="entry name" value="SF1_C_Upf1"/>
</dbReference>
<dbReference type="Pfam" id="PF00004">
    <property type="entry name" value="AAA"/>
    <property type="match status" value="3"/>
</dbReference>
<feature type="domain" description="AAA+ ATPase" evidence="7">
    <location>
        <begin position="377"/>
        <end position="596"/>
    </location>
</feature>
<dbReference type="Gene3D" id="1.10.8.60">
    <property type="match status" value="1"/>
</dbReference>
<dbReference type="CDD" id="cd06008">
    <property type="entry name" value="NF-X1-zinc-finger"/>
    <property type="match status" value="1"/>
</dbReference>
<evidence type="ECO:0000256" key="5">
    <source>
        <dbReference type="SAM" id="Coils"/>
    </source>
</evidence>
<dbReference type="GO" id="GO:0016887">
    <property type="term" value="F:ATP hydrolysis activity"/>
    <property type="evidence" value="ECO:0007669"/>
    <property type="project" value="InterPro"/>
</dbReference>
<evidence type="ECO:0000256" key="2">
    <source>
        <dbReference type="ARBA" id="ARBA00022741"/>
    </source>
</evidence>
<dbReference type="PRINTS" id="PR00819">
    <property type="entry name" value="CBXCFQXSUPER"/>
</dbReference>
<dbReference type="OrthoDB" id="4866462at2759"/>
<evidence type="ECO:0000313" key="9">
    <source>
        <dbReference type="Proteomes" id="UP000076744"/>
    </source>
</evidence>
<dbReference type="InterPro" id="IPR041679">
    <property type="entry name" value="DNA2/NAM7-like_C"/>
</dbReference>
<keyword evidence="5" id="KW-0175">Coiled coil</keyword>
<dbReference type="Pfam" id="PF05699">
    <property type="entry name" value="Dimer_Tnp_hAT"/>
    <property type="match status" value="1"/>
</dbReference>
<dbReference type="InterPro" id="IPR041677">
    <property type="entry name" value="DNA2/NAM7_AAA_11"/>
</dbReference>
<comment type="similarity">
    <text evidence="1">Belongs to the CbxX/CfxQ family.</text>
</comment>
<evidence type="ECO:0000256" key="4">
    <source>
        <dbReference type="ARBA" id="ARBA00022840"/>
    </source>
</evidence>
<dbReference type="SMART" id="SM00382">
    <property type="entry name" value="AAA"/>
    <property type="match status" value="4"/>
</dbReference>
<gene>
    <name evidence="8" type="ORF">ISF_09883</name>
</gene>
<evidence type="ECO:0000256" key="6">
    <source>
        <dbReference type="SAM" id="MobiDB-lite"/>
    </source>
</evidence>
<dbReference type="Pfam" id="PF13086">
    <property type="entry name" value="AAA_11"/>
    <property type="match status" value="2"/>
</dbReference>